<name>A0A1C3JZW3_9BURK</name>
<dbReference type="Proteomes" id="UP000078558">
    <property type="component" value="Chromosome I"/>
</dbReference>
<keyword evidence="1" id="KW-0812">Transmembrane</keyword>
<feature type="transmembrane region" description="Helical" evidence="1">
    <location>
        <begin position="48"/>
        <end position="68"/>
    </location>
</feature>
<keyword evidence="1" id="KW-0472">Membrane</keyword>
<gene>
    <name evidence="2" type="ORF">ODI_02852</name>
    <name evidence="3" type="ORF">ODI_R2778</name>
</gene>
<evidence type="ECO:0000313" key="3">
    <source>
        <dbReference type="EMBL" id="SOE50534.1"/>
    </source>
</evidence>
<dbReference type="RefSeq" id="WP_067751493.1">
    <property type="nucleotide sequence ID" value="NZ_LT907988.1"/>
</dbReference>
<dbReference type="EMBL" id="LT907988">
    <property type="protein sequence ID" value="SOE50534.1"/>
    <property type="molecule type" value="Genomic_DNA"/>
</dbReference>
<dbReference type="EMBL" id="FLRC01000011">
    <property type="protein sequence ID" value="SBT24781.1"/>
    <property type="molecule type" value="Genomic_DNA"/>
</dbReference>
<keyword evidence="1" id="KW-1133">Transmembrane helix</keyword>
<reference evidence="3 4" key="2">
    <citation type="submission" date="2017-08" db="EMBL/GenBank/DDBJ databases">
        <authorList>
            <person name="de Groot N.N."/>
        </authorList>
    </citation>
    <scope>NUCLEOTIDE SEQUENCE [LARGE SCALE GENOMIC DNA]</scope>
    <source>
        <strain evidence="3">Orrdi1</strain>
    </source>
</reference>
<evidence type="ECO:0000313" key="2">
    <source>
        <dbReference type="EMBL" id="SBT24781.1"/>
    </source>
</evidence>
<keyword evidence="4" id="KW-1185">Reference proteome</keyword>
<dbReference type="OrthoDB" id="6197657at2"/>
<dbReference type="AlphaFoldDB" id="A0A1C3JZW3"/>
<dbReference type="KEGG" id="odi:ODI_R2778"/>
<accession>A0A1C3JZW3</accession>
<protein>
    <submittedName>
        <fullName evidence="2">Putative inner membrane protein</fullName>
    </submittedName>
</protein>
<dbReference type="STRING" id="1851544.ODI_02852"/>
<organism evidence="2 4">
    <name type="scientific">Orrella dioscoreae</name>
    <dbReference type="NCBI Taxonomy" id="1851544"/>
    <lineage>
        <taxon>Bacteria</taxon>
        <taxon>Pseudomonadati</taxon>
        <taxon>Pseudomonadota</taxon>
        <taxon>Betaproteobacteria</taxon>
        <taxon>Burkholderiales</taxon>
        <taxon>Alcaligenaceae</taxon>
        <taxon>Orrella</taxon>
    </lineage>
</organism>
<evidence type="ECO:0000256" key="1">
    <source>
        <dbReference type="SAM" id="Phobius"/>
    </source>
</evidence>
<evidence type="ECO:0000313" key="4">
    <source>
        <dbReference type="Proteomes" id="UP000078558"/>
    </source>
</evidence>
<sequence length="82" mass="8965">MGWRSLMWIVWPSFMAAAATTAVVFALVDPLDIVVFGYVPVSRQAGYSAGFFLFWGMATFSSALSLFLSRGKLADEDDEGDC</sequence>
<reference evidence="2 4" key="1">
    <citation type="submission" date="2016-06" db="EMBL/GenBank/DDBJ databases">
        <authorList>
            <person name="Kjaerup R.B."/>
            <person name="Dalgaard T.S."/>
            <person name="Juul-Madsen H.R."/>
        </authorList>
    </citation>
    <scope>NUCLEOTIDE SEQUENCE [LARGE SCALE GENOMIC DNA]</scope>
    <source>
        <strain evidence="2">Orrdi1</strain>
    </source>
</reference>
<proteinExistence type="predicted"/>
<feature type="transmembrane region" description="Helical" evidence="1">
    <location>
        <begin position="7"/>
        <end position="28"/>
    </location>
</feature>